<dbReference type="InterPro" id="IPR029018">
    <property type="entry name" value="Hex-like_dom2"/>
</dbReference>
<dbReference type="EC" id="3.2.1.52" evidence="8"/>
<feature type="domain" description="Glycoside hydrolase family 20 catalytic" evidence="6">
    <location>
        <begin position="144"/>
        <end position="463"/>
    </location>
</feature>
<dbReference type="Proteomes" id="UP000038083">
    <property type="component" value="Unassembled WGS sequence"/>
</dbReference>
<protein>
    <submittedName>
        <fullName evidence="8">Beta-N-acetylhexosaminidase</fullName>
        <ecNumber evidence="8">3.2.1.52</ecNumber>
    </submittedName>
</protein>
<dbReference type="InterPro" id="IPR015882">
    <property type="entry name" value="HEX_bac_N"/>
</dbReference>
<feature type="domain" description="Beta-hexosaminidase bacterial type N-terminal" evidence="7">
    <location>
        <begin position="23"/>
        <end position="141"/>
    </location>
</feature>
<keyword evidence="2 8" id="KW-0378">Hydrolase</keyword>
<evidence type="ECO:0000256" key="3">
    <source>
        <dbReference type="ARBA" id="ARBA00023295"/>
    </source>
</evidence>
<comment type="similarity">
    <text evidence="1">Belongs to the glycosyl hydrolase 20 family.</text>
</comment>
<dbReference type="AlphaFoldDB" id="A0A0B7HM88"/>
<evidence type="ECO:0000313" key="9">
    <source>
        <dbReference type="Proteomes" id="UP000038083"/>
    </source>
</evidence>
<dbReference type="GO" id="GO:0004563">
    <property type="term" value="F:beta-N-acetylhexosaminidase activity"/>
    <property type="evidence" value="ECO:0007669"/>
    <property type="project" value="UniProtKB-EC"/>
</dbReference>
<dbReference type="SUPFAM" id="SSF55545">
    <property type="entry name" value="beta-N-acetylhexosaminidase-like domain"/>
    <property type="match status" value="1"/>
</dbReference>
<sequence length="647" mass="74263">MKHSIIIAFCLFFGISTAQNTKPFVIPELSQWQQGKGSFTISEKTSISADMKSAEVAQAFTDDFKTMFGKNLKINNSKSDIHFEIHSDILKDKGEEAYQIEIGKQVKVSANSTKGLYWATRTLLQLSEQSFDLPCGTIIDYPQYPLRGFMLDVGRKFFTIDYLKSVVKLMAYYKMNTFQIHLNDNGFKKFFNEDWDKTYSAFRLESTSFPGLAAKDGHYTKDEFRELQIDALKQGVTIIPEIDAPAHTLAFAHYLPEIGSDKYGKDHVDLFNPKTYEFLNQLFKEYLEGENPVFVNPLVHIGTDEYNNEDPEVVEKFRYFTDYYIKYIESFGKKAALWGALTHAKGKTPVKVEDVLMFCWYNGYAEPRDMIALGYDVVSIPDGLVYIVPQAGYYYDYLNIKKLYESWTPATIGKEVFEENHPQIKGGMFAVWNDHCGNGISQQDVYHRVFPAIQTLSVKMWNGKNTTLPFADFNKKRLLLSEAPSVNVLGRPEKNEKGVVFEIKNPEKGKELGQKLTDIGYDYRVTFYINAKSNPKGTALFTSDYATFYLSDPKSGKVGFSRDGYDYQFNYFLPTNKKLKIIVKGTNKSTSLYVNDELIETLEIVPHKDDAHLDKPRKWVQTLVFPLKKLEHFNGKITDLKVEYLKD</sequence>
<dbReference type="GO" id="GO:0005975">
    <property type="term" value="P:carbohydrate metabolic process"/>
    <property type="evidence" value="ECO:0007669"/>
    <property type="project" value="InterPro"/>
</dbReference>
<evidence type="ECO:0000313" key="8">
    <source>
        <dbReference type="EMBL" id="CEN35429.1"/>
    </source>
</evidence>
<organism evidence="8 9">
    <name type="scientific">Capnocytophaga cynodegmi</name>
    <dbReference type="NCBI Taxonomy" id="28189"/>
    <lineage>
        <taxon>Bacteria</taxon>
        <taxon>Pseudomonadati</taxon>
        <taxon>Bacteroidota</taxon>
        <taxon>Flavobacteriia</taxon>
        <taxon>Flavobacteriales</taxon>
        <taxon>Flavobacteriaceae</taxon>
        <taxon>Capnocytophaga</taxon>
    </lineage>
</organism>
<dbReference type="SUPFAM" id="SSF51445">
    <property type="entry name" value="(Trans)glycosidases"/>
    <property type="match status" value="1"/>
</dbReference>
<accession>A0A0B7HM88</accession>
<feature type="signal peptide" evidence="5">
    <location>
        <begin position="1"/>
        <end position="18"/>
    </location>
</feature>
<keyword evidence="3 8" id="KW-0326">Glycosidase</keyword>
<dbReference type="RefSeq" id="WP_018280268.1">
    <property type="nucleotide sequence ID" value="NZ_CDOF01000044.1"/>
</dbReference>
<evidence type="ECO:0000259" key="6">
    <source>
        <dbReference type="Pfam" id="PF00728"/>
    </source>
</evidence>
<evidence type="ECO:0000259" key="7">
    <source>
        <dbReference type="Pfam" id="PF02838"/>
    </source>
</evidence>
<dbReference type="PRINTS" id="PR00738">
    <property type="entry name" value="GLHYDRLASE20"/>
</dbReference>
<dbReference type="CDD" id="cd06564">
    <property type="entry name" value="GH20_DspB_LnbB-like"/>
    <property type="match status" value="1"/>
</dbReference>
<dbReference type="EMBL" id="CDOG01000005">
    <property type="protein sequence ID" value="CEN35429.1"/>
    <property type="molecule type" value="Genomic_DNA"/>
</dbReference>
<evidence type="ECO:0000256" key="2">
    <source>
        <dbReference type="ARBA" id="ARBA00022801"/>
    </source>
</evidence>
<dbReference type="InterPro" id="IPR052764">
    <property type="entry name" value="GH20_Enzymes"/>
</dbReference>
<dbReference type="Gene3D" id="3.20.20.80">
    <property type="entry name" value="Glycosidases"/>
    <property type="match status" value="1"/>
</dbReference>
<dbReference type="InterPro" id="IPR015883">
    <property type="entry name" value="Glyco_hydro_20_cat"/>
</dbReference>
<reference evidence="8 9" key="1">
    <citation type="submission" date="2015-01" db="EMBL/GenBank/DDBJ databases">
        <authorList>
            <person name="MANFREDI Pablo"/>
        </authorList>
    </citation>
    <scope>NUCLEOTIDE SEQUENCE [LARGE SCALE GENOMIC DNA]</scope>
    <source>
        <strain evidence="8 9">Ccy74</strain>
    </source>
</reference>
<dbReference type="Gene3D" id="3.30.379.10">
    <property type="entry name" value="Chitobiase/beta-hexosaminidase domain 2-like"/>
    <property type="match status" value="1"/>
</dbReference>
<gene>
    <name evidence="8" type="ORF">CCYN74_130023</name>
</gene>
<feature type="active site" description="Proton donor" evidence="4">
    <location>
        <position position="305"/>
    </location>
</feature>
<dbReference type="OrthoDB" id="1006965at2"/>
<dbReference type="Pfam" id="PF00728">
    <property type="entry name" value="Glyco_hydro_20"/>
    <property type="match status" value="1"/>
</dbReference>
<dbReference type="PANTHER" id="PTHR43678:SF1">
    <property type="entry name" value="BETA-N-ACETYLHEXOSAMINIDASE"/>
    <property type="match status" value="1"/>
</dbReference>
<dbReference type="PANTHER" id="PTHR43678">
    <property type="entry name" value="PUTATIVE (AFU_ORTHOLOGUE AFUA_2G00640)-RELATED"/>
    <property type="match status" value="1"/>
</dbReference>
<dbReference type="InterPro" id="IPR017853">
    <property type="entry name" value="GH"/>
</dbReference>
<evidence type="ECO:0000256" key="1">
    <source>
        <dbReference type="ARBA" id="ARBA00006285"/>
    </source>
</evidence>
<feature type="chain" id="PRO_5009757816" evidence="5">
    <location>
        <begin position="19"/>
        <end position="647"/>
    </location>
</feature>
<evidence type="ECO:0000256" key="5">
    <source>
        <dbReference type="SAM" id="SignalP"/>
    </source>
</evidence>
<dbReference type="Pfam" id="PF02838">
    <property type="entry name" value="Glyco_hydro_20b"/>
    <property type="match status" value="1"/>
</dbReference>
<dbReference type="InterPro" id="IPR025705">
    <property type="entry name" value="Beta_hexosaminidase_sua/sub"/>
</dbReference>
<evidence type="ECO:0000256" key="4">
    <source>
        <dbReference type="PIRSR" id="PIRSR625705-1"/>
    </source>
</evidence>
<proteinExistence type="inferred from homology"/>
<name>A0A0B7HM88_9FLAO</name>
<keyword evidence="5" id="KW-0732">Signal</keyword>